<evidence type="ECO:0000256" key="1">
    <source>
        <dbReference type="SAM" id="MobiDB-lite"/>
    </source>
</evidence>
<comment type="caution">
    <text evidence="2">The sequence shown here is derived from an EMBL/GenBank/DDBJ whole genome shotgun (WGS) entry which is preliminary data.</text>
</comment>
<evidence type="ECO:0000313" key="3">
    <source>
        <dbReference type="Proteomes" id="UP001595848"/>
    </source>
</evidence>
<dbReference type="RefSeq" id="WP_217963987.1">
    <property type="nucleotide sequence ID" value="NZ_JAHTBN010000003.1"/>
</dbReference>
<protein>
    <submittedName>
        <fullName evidence="2">Uncharacterized protein</fullName>
    </submittedName>
</protein>
<feature type="region of interest" description="Disordered" evidence="1">
    <location>
        <begin position="137"/>
        <end position="164"/>
    </location>
</feature>
<keyword evidence="3" id="KW-1185">Reference proteome</keyword>
<dbReference type="EMBL" id="JBHSBV010000002">
    <property type="protein sequence ID" value="MFC4200793.1"/>
    <property type="molecule type" value="Genomic_DNA"/>
</dbReference>
<accession>A0ABV8NYB2</accession>
<sequence length="164" mass="17826">MAHAPDDTSPRYTAEELELLGRTADALSAYMGKPVLAEVMDPEETGSEWVLFAVPLGTDDKDDDITVVQVGGAGARLLGNKGGLDIGAGDVYDCEYLWAIQLSTQEGLRFIKVDRNGDDVAWTDDLNEILPFDLIDEALSDSDDDEDEDDEDDDDVDPHAPHKG</sequence>
<proteinExistence type="predicted"/>
<gene>
    <name evidence="2" type="ORF">ACFOY1_07490</name>
</gene>
<organism evidence="2 3">
    <name type="scientific">Candidimonas humi</name>
    <dbReference type="NCBI Taxonomy" id="683355"/>
    <lineage>
        <taxon>Bacteria</taxon>
        <taxon>Pseudomonadati</taxon>
        <taxon>Pseudomonadota</taxon>
        <taxon>Betaproteobacteria</taxon>
        <taxon>Burkholderiales</taxon>
        <taxon>Alcaligenaceae</taxon>
        <taxon>Candidimonas</taxon>
    </lineage>
</organism>
<feature type="compositionally biased region" description="Acidic residues" evidence="1">
    <location>
        <begin position="137"/>
        <end position="156"/>
    </location>
</feature>
<dbReference type="Proteomes" id="UP001595848">
    <property type="component" value="Unassembled WGS sequence"/>
</dbReference>
<reference evidence="3" key="1">
    <citation type="journal article" date="2019" name="Int. J. Syst. Evol. Microbiol.">
        <title>The Global Catalogue of Microorganisms (GCM) 10K type strain sequencing project: providing services to taxonomists for standard genome sequencing and annotation.</title>
        <authorList>
            <consortium name="The Broad Institute Genomics Platform"/>
            <consortium name="The Broad Institute Genome Sequencing Center for Infectious Disease"/>
            <person name="Wu L."/>
            <person name="Ma J."/>
        </authorList>
    </citation>
    <scope>NUCLEOTIDE SEQUENCE [LARGE SCALE GENOMIC DNA]</scope>
    <source>
        <strain evidence="3">LMG 24813</strain>
    </source>
</reference>
<evidence type="ECO:0000313" key="2">
    <source>
        <dbReference type="EMBL" id="MFC4200793.1"/>
    </source>
</evidence>
<name>A0ABV8NYB2_9BURK</name>